<dbReference type="AlphaFoldDB" id="A0AAW2GWU1"/>
<gene>
    <name evidence="1" type="ORF">PUN28_002927</name>
</gene>
<sequence>MLQSVPRVPFLYTKSVYMLRYLEKDKSFEINCFRCNEQLLRLAISLREGIYLLRTSDENERKTREERKKERERERAMSSRGAYFFAFQSNFVKRWWKLARERRTTFPLFKRIASFRTVERIERLPHYYNYCAKRKRARTNFSAH</sequence>
<keyword evidence="2" id="KW-1185">Reference proteome</keyword>
<proteinExistence type="predicted"/>
<organism evidence="1 2">
    <name type="scientific">Cardiocondyla obscurior</name>
    <dbReference type="NCBI Taxonomy" id="286306"/>
    <lineage>
        <taxon>Eukaryota</taxon>
        <taxon>Metazoa</taxon>
        <taxon>Ecdysozoa</taxon>
        <taxon>Arthropoda</taxon>
        <taxon>Hexapoda</taxon>
        <taxon>Insecta</taxon>
        <taxon>Pterygota</taxon>
        <taxon>Neoptera</taxon>
        <taxon>Endopterygota</taxon>
        <taxon>Hymenoptera</taxon>
        <taxon>Apocrita</taxon>
        <taxon>Aculeata</taxon>
        <taxon>Formicoidea</taxon>
        <taxon>Formicidae</taxon>
        <taxon>Myrmicinae</taxon>
        <taxon>Cardiocondyla</taxon>
    </lineage>
</organism>
<comment type="caution">
    <text evidence="1">The sequence shown here is derived from an EMBL/GenBank/DDBJ whole genome shotgun (WGS) entry which is preliminary data.</text>
</comment>
<name>A0AAW2GWU1_9HYME</name>
<accession>A0AAW2GWU1</accession>
<evidence type="ECO:0000313" key="2">
    <source>
        <dbReference type="Proteomes" id="UP001430953"/>
    </source>
</evidence>
<evidence type="ECO:0000313" key="1">
    <source>
        <dbReference type="EMBL" id="KAL0131709.1"/>
    </source>
</evidence>
<protein>
    <recommendedName>
        <fullName evidence="3">SH2 domain-containing protein</fullName>
    </recommendedName>
</protein>
<dbReference type="Proteomes" id="UP001430953">
    <property type="component" value="Unassembled WGS sequence"/>
</dbReference>
<reference evidence="1 2" key="1">
    <citation type="submission" date="2023-03" db="EMBL/GenBank/DDBJ databases">
        <title>High recombination rates correlate with genetic variation in Cardiocondyla obscurior ants.</title>
        <authorList>
            <person name="Errbii M."/>
        </authorList>
    </citation>
    <scope>NUCLEOTIDE SEQUENCE [LARGE SCALE GENOMIC DNA]</scope>
    <source>
        <strain evidence="1">Alpha-2009</strain>
        <tissue evidence="1">Whole body</tissue>
    </source>
</reference>
<evidence type="ECO:0008006" key="3">
    <source>
        <dbReference type="Google" id="ProtNLM"/>
    </source>
</evidence>
<dbReference type="EMBL" id="JADYXP020000002">
    <property type="protein sequence ID" value="KAL0131709.1"/>
    <property type="molecule type" value="Genomic_DNA"/>
</dbReference>